<dbReference type="RefSeq" id="WP_083642495.1">
    <property type="nucleotide sequence ID" value="NZ_AMRU01000010.1"/>
</dbReference>
<dbReference type="Gene3D" id="3.40.50.300">
    <property type="entry name" value="P-loop containing nucleotide triphosphate hydrolases"/>
    <property type="match status" value="1"/>
</dbReference>
<dbReference type="AlphaFoldDB" id="A0A1L7I0T3"/>
<gene>
    <name evidence="9" type="ORF">GRFL_0080</name>
</gene>
<keyword evidence="8" id="KW-0472">Membrane</keyword>
<dbReference type="GO" id="GO:0005886">
    <property type="term" value="C:plasma membrane"/>
    <property type="evidence" value="ECO:0007669"/>
    <property type="project" value="UniProtKB-SubCell"/>
</dbReference>
<dbReference type="GO" id="GO:0140359">
    <property type="term" value="F:ABC-type transporter activity"/>
    <property type="evidence" value="ECO:0007669"/>
    <property type="project" value="InterPro"/>
</dbReference>
<evidence type="ECO:0000313" key="9">
    <source>
        <dbReference type="EMBL" id="APU66804.1"/>
    </source>
</evidence>
<evidence type="ECO:0000256" key="7">
    <source>
        <dbReference type="ARBA" id="ARBA00022989"/>
    </source>
</evidence>
<dbReference type="GO" id="GO:0034040">
    <property type="term" value="F:ATPase-coupled lipid transmembrane transporter activity"/>
    <property type="evidence" value="ECO:0007669"/>
    <property type="project" value="TreeGrafter"/>
</dbReference>
<evidence type="ECO:0000256" key="8">
    <source>
        <dbReference type="ARBA" id="ARBA00023136"/>
    </source>
</evidence>
<accession>A0A1L7I0T3</accession>
<dbReference type="InterPro" id="IPR003593">
    <property type="entry name" value="AAA+_ATPase"/>
</dbReference>
<evidence type="ECO:0000256" key="4">
    <source>
        <dbReference type="ARBA" id="ARBA00022692"/>
    </source>
</evidence>
<name>A0A1L7I0T3_9FLAO</name>
<evidence type="ECO:0000256" key="6">
    <source>
        <dbReference type="ARBA" id="ARBA00022840"/>
    </source>
</evidence>
<dbReference type="GO" id="GO:0005524">
    <property type="term" value="F:ATP binding"/>
    <property type="evidence" value="ECO:0007669"/>
    <property type="project" value="UniProtKB-KW"/>
</dbReference>
<protein>
    <submittedName>
        <fullName evidence="9">Phospholipid-lipopolysaccharide ABC transporter</fullName>
    </submittedName>
</protein>
<dbReference type="Pfam" id="PF00005">
    <property type="entry name" value="ABC_tran"/>
    <property type="match status" value="1"/>
</dbReference>
<dbReference type="InterPro" id="IPR039421">
    <property type="entry name" value="Type_1_exporter"/>
</dbReference>
<dbReference type="PROSITE" id="PS50929">
    <property type="entry name" value="ABC_TM1F"/>
    <property type="match status" value="1"/>
</dbReference>
<proteinExistence type="predicted"/>
<dbReference type="KEGG" id="gfl:GRFL_0080"/>
<dbReference type="EMBL" id="CP016359">
    <property type="protein sequence ID" value="APU66804.1"/>
    <property type="molecule type" value="Genomic_DNA"/>
</dbReference>
<evidence type="ECO:0000256" key="5">
    <source>
        <dbReference type="ARBA" id="ARBA00022741"/>
    </source>
</evidence>
<dbReference type="PROSITE" id="PS00211">
    <property type="entry name" value="ABC_TRANSPORTER_1"/>
    <property type="match status" value="1"/>
</dbReference>
<dbReference type="PROSITE" id="PS50893">
    <property type="entry name" value="ABC_TRANSPORTER_2"/>
    <property type="match status" value="1"/>
</dbReference>
<sequence length="596" mass="69226">MIPFKRPQQYFHYFRFFYRYLGIKVFIGIILSLLMGVFDGVGLALFIPLIKLAFGESVETGTELDRYSQFLLENFQFDLNLRNVFLLILILFSLKGIFKFIDIFFRVWTQQIFMRKIRDRSIFLLSQYDYQHFVKADTGRIQNILGNEVNRVSLAYGRYFRTIHYFVLVAVYLVLAMYNSFWFSFIVLIGGVLLNLVFTFFYKRTKFYSAKFSSESNEFQGLLMQKINSFHYLKATGKARAYAKRLKVKIKELEKYQLRLGIVEAFISGIREPFTILIVFAAIVIFIQFFESPFASILLSLLLLYRSITYYIAIQEQWNAFLGVSGSLQNLTSFLEELYQNPENSGSRDFFHFQQQLKLEGVQFAYEDSPPILNNISLEIKKNETVAIVGESGAGKSTLLNILAGILMPGKGSYLIDTVNFKEFKFDSFREKTGYIVQDPVIFNDTIFNNISFWDQKNDTNLERFRKICKKSAIDTFIQNLPQKEDTLLGYNGLNVSGGQKQRLAIARELYKDAEIIFMDEATSNLDSETENEIQTNLFSLKGEFTFVIVAHRLSTVKMADRIILLKKGEIAAIGDYRSLLENNEDFRKMVELQEL</sequence>
<dbReference type="InterPro" id="IPR011527">
    <property type="entry name" value="ABC1_TM_dom"/>
</dbReference>
<dbReference type="SMART" id="SM00382">
    <property type="entry name" value="AAA"/>
    <property type="match status" value="1"/>
</dbReference>
<organism evidence="9 10">
    <name type="scientific">Christiangramia flava JLT2011</name>
    <dbReference type="NCBI Taxonomy" id="1229726"/>
    <lineage>
        <taxon>Bacteria</taxon>
        <taxon>Pseudomonadati</taxon>
        <taxon>Bacteroidota</taxon>
        <taxon>Flavobacteriia</taxon>
        <taxon>Flavobacteriales</taxon>
        <taxon>Flavobacteriaceae</taxon>
        <taxon>Christiangramia</taxon>
    </lineage>
</organism>
<dbReference type="InterPro" id="IPR036640">
    <property type="entry name" value="ABC1_TM_sf"/>
</dbReference>
<evidence type="ECO:0000256" key="2">
    <source>
        <dbReference type="ARBA" id="ARBA00022448"/>
    </source>
</evidence>
<keyword evidence="2" id="KW-0813">Transport</keyword>
<keyword evidence="3" id="KW-1003">Cell membrane</keyword>
<evidence type="ECO:0000256" key="1">
    <source>
        <dbReference type="ARBA" id="ARBA00004651"/>
    </source>
</evidence>
<dbReference type="FunFam" id="3.40.50.300:FF:000299">
    <property type="entry name" value="ABC transporter ATP-binding protein/permease"/>
    <property type="match status" value="1"/>
</dbReference>
<reference evidence="9 10" key="1">
    <citation type="submission" date="2016-07" db="EMBL/GenBank/DDBJ databases">
        <title>Multi-omics approach to identify versatile polysaccharide utilization systems of a marine flavobacterium Gramella flava.</title>
        <authorList>
            <person name="Tang K."/>
        </authorList>
    </citation>
    <scope>NUCLEOTIDE SEQUENCE [LARGE SCALE GENOMIC DNA]</scope>
    <source>
        <strain evidence="9 10">JLT2011</strain>
    </source>
</reference>
<dbReference type="InterPro" id="IPR027417">
    <property type="entry name" value="P-loop_NTPase"/>
</dbReference>
<dbReference type="Pfam" id="PF00664">
    <property type="entry name" value="ABC_membrane"/>
    <property type="match status" value="1"/>
</dbReference>
<dbReference type="STRING" id="1229726.GRFL_0080"/>
<keyword evidence="6" id="KW-0067">ATP-binding</keyword>
<dbReference type="PANTHER" id="PTHR24221:SF654">
    <property type="entry name" value="ATP-BINDING CASSETTE SUB-FAMILY B MEMBER 6"/>
    <property type="match status" value="1"/>
</dbReference>
<comment type="subcellular location">
    <subcellularLocation>
        <location evidence="1">Cell membrane</location>
        <topology evidence="1">Multi-pass membrane protein</topology>
    </subcellularLocation>
</comment>
<evidence type="ECO:0000256" key="3">
    <source>
        <dbReference type="ARBA" id="ARBA00022475"/>
    </source>
</evidence>
<dbReference type="InterPro" id="IPR003439">
    <property type="entry name" value="ABC_transporter-like_ATP-bd"/>
</dbReference>
<dbReference type="InterPro" id="IPR017871">
    <property type="entry name" value="ABC_transporter-like_CS"/>
</dbReference>
<keyword evidence="4" id="KW-0812">Transmembrane</keyword>
<dbReference type="GO" id="GO:0016887">
    <property type="term" value="F:ATP hydrolysis activity"/>
    <property type="evidence" value="ECO:0007669"/>
    <property type="project" value="InterPro"/>
</dbReference>
<dbReference type="PANTHER" id="PTHR24221">
    <property type="entry name" value="ATP-BINDING CASSETTE SUB-FAMILY B"/>
    <property type="match status" value="1"/>
</dbReference>
<dbReference type="OrthoDB" id="9760358at2"/>
<dbReference type="Gene3D" id="1.20.1560.10">
    <property type="entry name" value="ABC transporter type 1, transmembrane domain"/>
    <property type="match status" value="1"/>
</dbReference>
<keyword evidence="5" id="KW-0547">Nucleotide-binding</keyword>
<evidence type="ECO:0000313" key="10">
    <source>
        <dbReference type="Proteomes" id="UP000186230"/>
    </source>
</evidence>
<dbReference type="SUPFAM" id="SSF52540">
    <property type="entry name" value="P-loop containing nucleoside triphosphate hydrolases"/>
    <property type="match status" value="1"/>
</dbReference>
<dbReference type="SUPFAM" id="SSF90123">
    <property type="entry name" value="ABC transporter transmembrane region"/>
    <property type="match status" value="1"/>
</dbReference>
<keyword evidence="10" id="KW-1185">Reference proteome</keyword>
<keyword evidence="7" id="KW-1133">Transmembrane helix</keyword>
<dbReference type="Proteomes" id="UP000186230">
    <property type="component" value="Chromosome"/>
</dbReference>